<reference evidence="2 3" key="1">
    <citation type="submission" date="2015-07" db="EMBL/GenBank/DDBJ databases">
        <title>Emmonsia species relationships and genome sequence.</title>
        <authorList>
            <consortium name="The Broad Institute Genomics Platform"/>
            <person name="Cuomo C.A."/>
            <person name="Munoz J.F."/>
            <person name="Imamovic A."/>
            <person name="Priest M.E."/>
            <person name="Young S."/>
            <person name="Clay O.K."/>
            <person name="McEwen J.G."/>
        </authorList>
    </citation>
    <scope>NUCLEOTIDE SEQUENCE [LARGE SCALE GENOMIC DNA]</scope>
    <source>
        <strain evidence="2 3">UAMH 9510</strain>
    </source>
</reference>
<organism evidence="2 3">
    <name type="scientific">Emergomyces pasteurianus Ep9510</name>
    <dbReference type="NCBI Taxonomy" id="1447872"/>
    <lineage>
        <taxon>Eukaryota</taxon>
        <taxon>Fungi</taxon>
        <taxon>Dikarya</taxon>
        <taxon>Ascomycota</taxon>
        <taxon>Pezizomycotina</taxon>
        <taxon>Eurotiomycetes</taxon>
        <taxon>Eurotiomycetidae</taxon>
        <taxon>Onygenales</taxon>
        <taxon>Ajellomycetaceae</taxon>
        <taxon>Emergomyces</taxon>
    </lineage>
</organism>
<evidence type="ECO:0000256" key="1">
    <source>
        <dbReference type="SAM" id="MobiDB-lite"/>
    </source>
</evidence>
<proteinExistence type="predicted"/>
<feature type="region of interest" description="Disordered" evidence="1">
    <location>
        <begin position="130"/>
        <end position="171"/>
    </location>
</feature>
<keyword evidence="3" id="KW-1185">Reference proteome</keyword>
<gene>
    <name evidence="2" type="ORF">AJ78_00063</name>
</gene>
<sequence length="171" mass="18765">MHWCTAVLDRANEFKDEALMSFLTTHMLVLEPRARSSAEACLNALEGFKYNAIFEGPPVSDNVSNKPNASLPDSRKRLAESCSSSDTIKPPKRRAQKTGHNNHRQNEQNDSEFTVFGSNWLMDSKCVGSSVADMGREDPSGWSSSSSNTSSAITNVSENRNPLSDVGEHAE</sequence>
<evidence type="ECO:0000313" key="2">
    <source>
        <dbReference type="EMBL" id="OJD20047.1"/>
    </source>
</evidence>
<evidence type="ECO:0000313" key="3">
    <source>
        <dbReference type="Proteomes" id="UP000182235"/>
    </source>
</evidence>
<dbReference type="EMBL" id="LGRN01000001">
    <property type="protein sequence ID" value="OJD20047.1"/>
    <property type="molecule type" value="Genomic_DNA"/>
</dbReference>
<dbReference type="Proteomes" id="UP000182235">
    <property type="component" value="Unassembled WGS sequence"/>
</dbReference>
<feature type="region of interest" description="Disordered" evidence="1">
    <location>
        <begin position="57"/>
        <end position="110"/>
    </location>
</feature>
<comment type="caution">
    <text evidence="2">The sequence shown here is derived from an EMBL/GenBank/DDBJ whole genome shotgun (WGS) entry which is preliminary data.</text>
</comment>
<dbReference type="VEuPathDB" id="FungiDB:AJ78_00063"/>
<name>A0A1J9QV02_9EURO</name>
<accession>A0A1J9QV02</accession>
<dbReference type="AlphaFoldDB" id="A0A1J9QV02"/>
<feature type="compositionally biased region" description="Basic residues" evidence="1">
    <location>
        <begin position="90"/>
        <end position="103"/>
    </location>
</feature>
<feature type="compositionally biased region" description="Low complexity" evidence="1">
    <location>
        <begin position="140"/>
        <end position="151"/>
    </location>
</feature>
<feature type="compositionally biased region" description="Polar residues" evidence="1">
    <location>
        <begin position="152"/>
        <end position="162"/>
    </location>
</feature>
<protein>
    <submittedName>
        <fullName evidence="2">Uncharacterized protein</fullName>
    </submittedName>
</protein>